<dbReference type="GO" id="GO:0003700">
    <property type="term" value="F:DNA-binding transcription factor activity"/>
    <property type="evidence" value="ECO:0007669"/>
    <property type="project" value="InterPro"/>
</dbReference>
<dbReference type="InterPro" id="IPR045012">
    <property type="entry name" value="NLP"/>
</dbReference>
<name>A0A383VY65_TETOB</name>
<sequence length="298" mass="31868">MADIAPALLGETPNGLKARLSRALFELNLKLASCKSGALVQVWMPEATADGGMVLSAQGLPFAIAGVGDLLALFRCVSCRYRFSTDVTRPALMGAIGRVYSSCEVRSARQQQQQSSSSDCRSSNWQGCMHGRQMLQHKAARNSSTCEVAAAAAAGVLASLCVLAPTTLVMPSTPVIAPPTTTDTNLLCAILSPPRCLPHPCCCCCLPVYTSHLSPHQPEMSHNVQKYDRQVYLRVSEAQRCRVHSTLVMPLFGAAAAGPEARPVAVFELVQADRDVAFPSVIAELRKCLKVGGLTMRL</sequence>
<dbReference type="STRING" id="3088.A0A383VY65"/>
<organism evidence="1 2">
    <name type="scientific">Tetradesmus obliquus</name>
    <name type="common">Green alga</name>
    <name type="synonym">Acutodesmus obliquus</name>
    <dbReference type="NCBI Taxonomy" id="3088"/>
    <lineage>
        <taxon>Eukaryota</taxon>
        <taxon>Viridiplantae</taxon>
        <taxon>Chlorophyta</taxon>
        <taxon>core chlorophytes</taxon>
        <taxon>Chlorophyceae</taxon>
        <taxon>CS clade</taxon>
        <taxon>Sphaeropleales</taxon>
        <taxon>Scenedesmaceae</taxon>
        <taxon>Tetradesmus</taxon>
    </lineage>
</organism>
<dbReference type="AlphaFoldDB" id="A0A383VY65"/>
<protein>
    <recommendedName>
        <fullName evidence="3">RWP-RK domain-containing protein</fullName>
    </recommendedName>
</protein>
<gene>
    <name evidence="1" type="ORF">BQ4739_LOCUS9651</name>
</gene>
<proteinExistence type="predicted"/>
<accession>A0A383VY65</accession>
<dbReference type="EMBL" id="FNXT01000923">
    <property type="protein sequence ID" value="SZX69366.1"/>
    <property type="molecule type" value="Genomic_DNA"/>
</dbReference>
<dbReference type="PANTHER" id="PTHR32002">
    <property type="entry name" value="PROTEIN NLP8"/>
    <property type="match status" value="1"/>
</dbReference>
<evidence type="ECO:0000313" key="1">
    <source>
        <dbReference type="EMBL" id="SZX69366.1"/>
    </source>
</evidence>
<reference evidence="1 2" key="1">
    <citation type="submission" date="2016-10" db="EMBL/GenBank/DDBJ databases">
        <authorList>
            <person name="Cai Z."/>
        </authorList>
    </citation>
    <scope>NUCLEOTIDE SEQUENCE [LARGE SCALE GENOMIC DNA]</scope>
</reference>
<keyword evidence="2" id="KW-1185">Reference proteome</keyword>
<dbReference type="Proteomes" id="UP000256970">
    <property type="component" value="Unassembled WGS sequence"/>
</dbReference>
<evidence type="ECO:0000313" key="2">
    <source>
        <dbReference type="Proteomes" id="UP000256970"/>
    </source>
</evidence>
<dbReference type="PANTHER" id="PTHR32002:SF41">
    <property type="entry name" value="PROTEIN NLP8"/>
    <property type="match status" value="1"/>
</dbReference>
<evidence type="ECO:0008006" key="3">
    <source>
        <dbReference type="Google" id="ProtNLM"/>
    </source>
</evidence>